<reference evidence="1" key="1">
    <citation type="submission" date="2025-08" db="UniProtKB">
        <authorList>
            <consortium name="Ensembl"/>
        </authorList>
    </citation>
    <scope>IDENTIFICATION</scope>
</reference>
<evidence type="ECO:0000313" key="1">
    <source>
        <dbReference type="Ensembl" id="ENSXCOP00000015676.1"/>
    </source>
</evidence>
<reference evidence="1" key="2">
    <citation type="submission" date="2025-09" db="UniProtKB">
        <authorList>
            <consortium name="Ensembl"/>
        </authorList>
    </citation>
    <scope>IDENTIFICATION</scope>
</reference>
<dbReference type="Proteomes" id="UP000261380">
    <property type="component" value="Unplaced"/>
</dbReference>
<sequence length="168" mass="18881">MTHSPPVPAPPPPPPLCFSVCHLHGRQDSWFRPRRGSSHQTLLLRFVSSCCFLPSQSFSLRLPMSIGSSVQILRPESGSEAFSSQWNQNRPAGAHRKKLIFAATALHPVVEKNGSRTSIRPAGIFSISSKMKTEREQAVRFPFTQFFSSACQPEQHSFKTSRFWNKTN</sequence>
<dbReference type="Ensembl" id="ENSXCOT00000015869.1">
    <property type="protein sequence ID" value="ENSXCOP00000015676.1"/>
    <property type="gene ID" value="ENSXCOG00000011844.1"/>
</dbReference>
<proteinExistence type="predicted"/>
<protein>
    <submittedName>
        <fullName evidence="1">Uncharacterized protein</fullName>
    </submittedName>
</protein>
<organism evidence="1 2">
    <name type="scientific">Xiphophorus couchianus</name>
    <name type="common">Monterrey platyfish</name>
    <dbReference type="NCBI Taxonomy" id="32473"/>
    <lineage>
        <taxon>Eukaryota</taxon>
        <taxon>Metazoa</taxon>
        <taxon>Chordata</taxon>
        <taxon>Craniata</taxon>
        <taxon>Vertebrata</taxon>
        <taxon>Euteleostomi</taxon>
        <taxon>Actinopterygii</taxon>
        <taxon>Neopterygii</taxon>
        <taxon>Teleostei</taxon>
        <taxon>Neoteleostei</taxon>
        <taxon>Acanthomorphata</taxon>
        <taxon>Ovalentaria</taxon>
        <taxon>Atherinomorphae</taxon>
        <taxon>Cyprinodontiformes</taxon>
        <taxon>Poeciliidae</taxon>
        <taxon>Poeciliinae</taxon>
        <taxon>Xiphophorus</taxon>
    </lineage>
</organism>
<dbReference type="AlphaFoldDB" id="A0A3B5M278"/>
<evidence type="ECO:0000313" key="2">
    <source>
        <dbReference type="Proteomes" id="UP000261380"/>
    </source>
</evidence>
<keyword evidence="2" id="KW-1185">Reference proteome</keyword>
<accession>A0A3B5M278</accession>
<name>A0A3B5M278_9TELE</name>